<dbReference type="GO" id="GO:0006974">
    <property type="term" value="P:DNA damage response"/>
    <property type="evidence" value="ECO:0007669"/>
    <property type="project" value="UniProtKB-KW"/>
</dbReference>
<dbReference type="STRING" id="225359.A0A2S4PUF4"/>
<reference evidence="10 11" key="1">
    <citation type="submission" date="2017-10" db="EMBL/GenBank/DDBJ databases">
        <title>Development of genomic resources for the powdery mildew, Erysiphe pulchra.</title>
        <authorList>
            <person name="Wadl P.A."/>
            <person name="Mack B.M."/>
            <person name="Moore G."/>
            <person name="Beltz S.B."/>
        </authorList>
    </citation>
    <scope>NUCLEOTIDE SEQUENCE [LARGE SCALE GENOMIC DNA]</scope>
    <source>
        <strain evidence="10">Cflorida</strain>
    </source>
</reference>
<dbReference type="GO" id="GO:0043111">
    <property type="term" value="P:replication fork arrest"/>
    <property type="evidence" value="ECO:0007669"/>
    <property type="project" value="TreeGrafter"/>
</dbReference>
<keyword evidence="11" id="KW-1185">Reference proteome</keyword>
<proteinExistence type="inferred from homology"/>
<dbReference type="InterPro" id="IPR040038">
    <property type="entry name" value="TIPIN/Csm3/Swi3"/>
</dbReference>
<feature type="region of interest" description="Disordered" evidence="8">
    <location>
        <begin position="161"/>
        <end position="189"/>
    </location>
</feature>
<dbReference type="Proteomes" id="UP000237438">
    <property type="component" value="Unassembled WGS sequence"/>
</dbReference>
<comment type="function">
    <text evidence="7">Plays an important role in the control of DNA replication and the maintenance of replication fork stability.</text>
</comment>
<feature type="region of interest" description="Disordered" evidence="8">
    <location>
        <begin position="24"/>
        <end position="46"/>
    </location>
</feature>
<evidence type="ECO:0000256" key="2">
    <source>
        <dbReference type="ARBA" id="ARBA00006075"/>
    </source>
</evidence>
<protein>
    <recommendedName>
        <fullName evidence="7">Chromosome segregation in meiosis protein</fullName>
    </recommendedName>
</protein>
<comment type="subcellular location">
    <subcellularLocation>
        <location evidence="1 7">Nucleus</location>
    </subcellularLocation>
</comment>
<dbReference type="GO" id="GO:0003677">
    <property type="term" value="F:DNA binding"/>
    <property type="evidence" value="ECO:0007669"/>
    <property type="project" value="TreeGrafter"/>
</dbReference>
<evidence type="ECO:0000256" key="4">
    <source>
        <dbReference type="ARBA" id="ARBA00022880"/>
    </source>
</evidence>
<dbReference type="PANTHER" id="PTHR13220">
    <property type="entry name" value="TIMELESS INTERACTING-RELATED"/>
    <property type="match status" value="1"/>
</dbReference>
<dbReference type="AlphaFoldDB" id="A0A2S4PUF4"/>
<dbReference type="GO" id="GO:0031297">
    <property type="term" value="P:replication fork processing"/>
    <property type="evidence" value="ECO:0007669"/>
    <property type="project" value="UniProtKB-UniRule"/>
</dbReference>
<dbReference type="EMBL" id="PEDP01000533">
    <property type="protein sequence ID" value="POS85676.1"/>
    <property type="molecule type" value="Genomic_DNA"/>
</dbReference>
<keyword evidence="3 7" id="KW-0227">DNA damage</keyword>
<dbReference type="GO" id="GO:0000076">
    <property type="term" value="P:DNA replication checkpoint signaling"/>
    <property type="evidence" value="ECO:0007669"/>
    <property type="project" value="UniProtKB-UniRule"/>
</dbReference>
<dbReference type="Pfam" id="PF07962">
    <property type="entry name" value="Swi3"/>
    <property type="match status" value="1"/>
</dbReference>
<evidence type="ECO:0000256" key="8">
    <source>
        <dbReference type="SAM" id="MobiDB-lite"/>
    </source>
</evidence>
<name>A0A2S4PUF4_9PEZI</name>
<keyword evidence="4" id="KW-0236">DNA replication inhibitor</keyword>
<keyword evidence="5 7" id="KW-0539">Nucleus</keyword>
<sequence length="289" mass="32673">MACSVDEDNTRRREEIEELFNYDAGVNDPFDDNYQPAPLPEKRDKPVQASIHLSNDLGIDDEIELTRKQRAPRVKLDEKLLLSPAGIPKLQSKAKSFKFKGKGYEFSDISNLLNMYQLWLDDLFPKAKFLDALALVEKLGHKKTIQTMRMSWINESKVSSTINNKSRNENPSSQHENSETTVINPSEDILPVSQENIDVMADVDLYDATPPPMSPVDAVSLSPSISIPDQPRLSEKKSDEVPEDELDALMAEGVKLSKGEVKMAYSTDKNEKVCFDDEEEAMAEMDMEW</sequence>
<feature type="compositionally biased region" description="Polar residues" evidence="8">
    <location>
        <begin position="161"/>
        <end position="184"/>
    </location>
</feature>
<dbReference type="OrthoDB" id="437078at2759"/>
<feature type="domain" description="Chromosome segregation in meiosis protein 3" evidence="9">
    <location>
        <begin position="75"/>
        <end position="156"/>
    </location>
</feature>
<gene>
    <name evidence="10" type="ORF">EPUL_001959</name>
</gene>
<comment type="caution">
    <text evidence="10">The sequence shown here is derived from an EMBL/GenBank/DDBJ whole genome shotgun (WGS) entry which is preliminary data.</text>
</comment>
<evidence type="ECO:0000313" key="10">
    <source>
        <dbReference type="EMBL" id="POS85676.1"/>
    </source>
</evidence>
<evidence type="ECO:0000313" key="11">
    <source>
        <dbReference type="Proteomes" id="UP000237438"/>
    </source>
</evidence>
<accession>A0A2S4PUF4</accession>
<comment type="similarity">
    <text evidence="2 7">Belongs to the CSM3 family.</text>
</comment>
<keyword evidence="6 7" id="KW-0131">Cell cycle</keyword>
<dbReference type="GO" id="GO:0031298">
    <property type="term" value="C:replication fork protection complex"/>
    <property type="evidence" value="ECO:0007669"/>
    <property type="project" value="TreeGrafter"/>
</dbReference>
<evidence type="ECO:0000256" key="7">
    <source>
        <dbReference type="RuleBase" id="RU366049"/>
    </source>
</evidence>
<dbReference type="InterPro" id="IPR012923">
    <property type="entry name" value="Csm3"/>
</dbReference>
<evidence type="ECO:0000259" key="9">
    <source>
        <dbReference type="Pfam" id="PF07962"/>
    </source>
</evidence>
<feature type="region of interest" description="Disordered" evidence="8">
    <location>
        <begin position="205"/>
        <end position="242"/>
    </location>
</feature>
<evidence type="ECO:0000256" key="5">
    <source>
        <dbReference type="ARBA" id="ARBA00023242"/>
    </source>
</evidence>
<organism evidence="10 11">
    <name type="scientific">Erysiphe pulchra</name>
    <dbReference type="NCBI Taxonomy" id="225359"/>
    <lineage>
        <taxon>Eukaryota</taxon>
        <taxon>Fungi</taxon>
        <taxon>Dikarya</taxon>
        <taxon>Ascomycota</taxon>
        <taxon>Pezizomycotina</taxon>
        <taxon>Leotiomycetes</taxon>
        <taxon>Erysiphales</taxon>
        <taxon>Erysiphaceae</taxon>
        <taxon>Erysiphe</taxon>
    </lineage>
</organism>
<evidence type="ECO:0000256" key="1">
    <source>
        <dbReference type="ARBA" id="ARBA00004123"/>
    </source>
</evidence>
<evidence type="ECO:0000256" key="6">
    <source>
        <dbReference type="ARBA" id="ARBA00023306"/>
    </source>
</evidence>
<dbReference type="PANTHER" id="PTHR13220:SF11">
    <property type="entry name" value="TIMELESS-INTERACTING PROTEIN"/>
    <property type="match status" value="1"/>
</dbReference>
<evidence type="ECO:0000256" key="3">
    <source>
        <dbReference type="ARBA" id="ARBA00022763"/>
    </source>
</evidence>